<keyword evidence="7" id="KW-0630">Potassium</keyword>
<evidence type="ECO:0000256" key="1">
    <source>
        <dbReference type="ARBA" id="ARBA00004141"/>
    </source>
</evidence>
<feature type="transmembrane region" description="Helical" evidence="13">
    <location>
        <begin position="156"/>
        <end position="174"/>
    </location>
</feature>
<dbReference type="GO" id="GO:0015252">
    <property type="term" value="F:proton channel activity"/>
    <property type="evidence" value="ECO:0007669"/>
    <property type="project" value="InterPro"/>
</dbReference>
<keyword evidence="6" id="KW-0631">Potassium channel</keyword>
<dbReference type="Pfam" id="PF06736">
    <property type="entry name" value="TMEM175"/>
    <property type="match status" value="1"/>
</dbReference>
<evidence type="ECO:0000313" key="15">
    <source>
        <dbReference type="Proteomes" id="UP000323439"/>
    </source>
</evidence>
<evidence type="ECO:0008006" key="16">
    <source>
        <dbReference type="Google" id="ProtNLM"/>
    </source>
</evidence>
<evidence type="ECO:0000256" key="4">
    <source>
        <dbReference type="ARBA" id="ARBA00022538"/>
    </source>
</evidence>
<keyword evidence="11" id="KW-0407">Ion channel</keyword>
<evidence type="ECO:0000256" key="3">
    <source>
        <dbReference type="ARBA" id="ARBA00022448"/>
    </source>
</evidence>
<evidence type="ECO:0000313" key="14">
    <source>
        <dbReference type="EMBL" id="SDA54766.1"/>
    </source>
</evidence>
<comment type="subcellular location">
    <subcellularLocation>
        <location evidence="1">Membrane</location>
        <topology evidence="1">Multi-pass membrane protein</topology>
    </subcellularLocation>
</comment>
<sequence length="202" mass="23590">MILYYSVDMWLMMGLTDGIFGMVMTLLIFGMALPEIQILSEGDFIAFIHSLIPSIGITLVSFILIASFWIYHHEFIKITGFDIPYLWFNIFFLACISFIPFTTSIIGTYSQFFVANVLFGLNIFLTLIFFTLMFWYADKRGFLEAELSKKERKYTYHTFLIIMGLTIIVNLLDFNVSCNFIYLFFLVPVISTIRDIMFKMKT</sequence>
<accession>A0A1G5WAK4</accession>
<feature type="transmembrane region" description="Helical" evidence="13">
    <location>
        <begin position="12"/>
        <end position="32"/>
    </location>
</feature>
<feature type="transmembrane region" description="Helical" evidence="13">
    <location>
        <begin position="44"/>
        <end position="71"/>
    </location>
</feature>
<feature type="transmembrane region" description="Helical" evidence="13">
    <location>
        <begin position="180"/>
        <end position="197"/>
    </location>
</feature>
<keyword evidence="15" id="KW-1185">Reference proteome</keyword>
<feature type="transmembrane region" description="Helical" evidence="13">
    <location>
        <begin position="83"/>
        <end position="106"/>
    </location>
</feature>
<keyword evidence="10 13" id="KW-0472">Membrane</keyword>
<comment type="similarity">
    <text evidence="2">Belongs to the TMEM175 family.</text>
</comment>
<keyword evidence="3" id="KW-0813">Transport</keyword>
<dbReference type="InterPro" id="IPR010617">
    <property type="entry name" value="TMEM175-like"/>
</dbReference>
<evidence type="ECO:0000256" key="2">
    <source>
        <dbReference type="ARBA" id="ARBA00006920"/>
    </source>
</evidence>
<evidence type="ECO:0000256" key="8">
    <source>
        <dbReference type="ARBA" id="ARBA00022989"/>
    </source>
</evidence>
<evidence type="ECO:0000256" key="9">
    <source>
        <dbReference type="ARBA" id="ARBA00023065"/>
    </source>
</evidence>
<gene>
    <name evidence="14" type="ORF">SAMN02910315_01278</name>
</gene>
<dbReference type="Proteomes" id="UP000323439">
    <property type="component" value="Unassembled WGS sequence"/>
</dbReference>
<protein>
    <recommendedName>
        <fullName evidence="16">DUF1211 domain-containing protein</fullName>
    </recommendedName>
</protein>
<keyword evidence="8 13" id="KW-1133">Transmembrane helix</keyword>
<dbReference type="GO" id="GO:0016020">
    <property type="term" value="C:membrane"/>
    <property type="evidence" value="ECO:0007669"/>
    <property type="project" value="UniProtKB-SubCell"/>
</dbReference>
<evidence type="ECO:0000256" key="7">
    <source>
        <dbReference type="ARBA" id="ARBA00022958"/>
    </source>
</evidence>
<reference evidence="14 15" key="1">
    <citation type="submission" date="2016-10" db="EMBL/GenBank/DDBJ databases">
        <authorList>
            <person name="Varghese N."/>
            <person name="Submissions S."/>
        </authorList>
    </citation>
    <scope>NUCLEOTIDE SEQUENCE [LARGE SCALE GENOMIC DNA]</scope>
    <source>
        <strain evidence="14 15">DSM 16643</strain>
    </source>
</reference>
<dbReference type="GO" id="GO:0005267">
    <property type="term" value="F:potassium channel activity"/>
    <property type="evidence" value="ECO:0007669"/>
    <property type="project" value="UniProtKB-KW"/>
</dbReference>
<keyword evidence="9" id="KW-0406">Ion transport</keyword>
<evidence type="ECO:0000256" key="5">
    <source>
        <dbReference type="ARBA" id="ARBA00022692"/>
    </source>
</evidence>
<feature type="transmembrane region" description="Helical" evidence="13">
    <location>
        <begin position="112"/>
        <end position="136"/>
    </location>
</feature>
<keyword evidence="5 13" id="KW-0812">Transmembrane</keyword>
<evidence type="ECO:0000256" key="12">
    <source>
        <dbReference type="ARBA" id="ARBA00034430"/>
    </source>
</evidence>
<dbReference type="AlphaFoldDB" id="A0A1G5WAK4"/>
<organism evidence="14 15">
    <name type="scientific">Methanobrevibacter millerae</name>
    <dbReference type="NCBI Taxonomy" id="230361"/>
    <lineage>
        <taxon>Archaea</taxon>
        <taxon>Methanobacteriati</taxon>
        <taxon>Methanobacteriota</taxon>
        <taxon>Methanomada group</taxon>
        <taxon>Methanobacteria</taxon>
        <taxon>Methanobacteriales</taxon>
        <taxon>Methanobacteriaceae</taxon>
        <taxon>Methanobrevibacter</taxon>
    </lineage>
</organism>
<proteinExistence type="inferred from homology"/>
<keyword evidence="4" id="KW-0633">Potassium transport</keyword>
<evidence type="ECO:0000256" key="6">
    <source>
        <dbReference type="ARBA" id="ARBA00022826"/>
    </source>
</evidence>
<evidence type="ECO:0000256" key="11">
    <source>
        <dbReference type="ARBA" id="ARBA00023303"/>
    </source>
</evidence>
<evidence type="ECO:0000256" key="13">
    <source>
        <dbReference type="SAM" id="Phobius"/>
    </source>
</evidence>
<dbReference type="OrthoDB" id="10769at2157"/>
<dbReference type="RefSeq" id="WP_149731830.1">
    <property type="nucleotide sequence ID" value="NZ_FMXB01000008.1"/>
</dbReference>
<evidence type="ECO:0000256" key="10">
    <source>
        <dbReference type="ARBA" id="ARBA00023136"/>
    </source>
</evidence>
<name>A0A1G5WAK4_9EURY</name>
<comment type="catalytic activity">
    <reaction evidence="12">
        <text>K(+)(in) = K(+)(out)</text>
        <dbReference type="Rhea" id="RHEA:29463"/>
        <dbReference type="ChEBI" id="CHEBI:29103"/>
    </reaction>
</comment>
<dbReference type="EMBL" id="FMXB01000008">
    <property type="protein sequence ID" value="SDA54766.1"/>
    <property type="molecule type" value="Genomic_DNA"/>
</dbReference>